<feature type="transmembrane region" description="Helical" evidence="5">
    <location>
        <begin position="12"/>
        <end position="32"/>
    </location>
</feature>
<keyword evidence="7" id="KW-1185">Reference proteome</keyword>
<accession>A0A0A2T681</accession>
<evidence type="ECO:0000256" key="5">
    <source>
        <dbReference type="SAM" id="Phobius"/>
    </source>
</evidence>
<keyword evidence="4 5" id="KW-0472">Membrane</keyword>
<sequence length="149" mass="17467">MSNRRIMPPTYFLMYLLLSLILHFTIPVMMFITFPFNLIGIVLLIIGIGINIWADQLFKKYETTVNPFEESNSLTKEGPFVYSRNPMYLGFLSMLVGVSLLLGSLTSLLGPILFFIVINTVFIRYEEQDLEKTFGEEYMKYKQRVRRWV</sequence>
<evidence type="ECO:0000313" key="6">
    <source>
        <dbReference type="EMBL" id="KGP71302.1"/>
    </source>
</evidence>
<dbReference type="OrthoDB" id="272002at2"/>
<dbReference type="Proteomes" id="UP000030147">
    <property type="component" value="Unassembled WGS sequence"/>
</dbReference>
<proteinExistence type="predicted"/>
<dbReference type="GO" id="GO:0012505">
    <property type="term" value="C:endomembrane system"/>
    <property type="evidence" value="ECO:0007669"/>
    <property type="project" value="UniProtKB-SubCell"/>
</dbReference>
<organism evidence="6 7">
    <name type="scientific">Pontibacillus yanchengensis Y32</name>
    <dbReference type="NCBI Taxonomy" id="1385514"/>
    <lineage>
        <taxon>Bacteria</taxon>
        <taxon>Bacillati</taxon>
        <taxon>Bacillota</taxon>
        <taxon>Bacilli</taxon>
        <taxon>Bacillales</taxon>
        <taxon>Bacillaceae</taxon>
        <taxon>Pontibacillus</taxon>
    </lineage>
</organism>
<feature type="transmembrane region" description="Helical" evidence="5">
    <location>
        <begin position="38"/>
        <end position="54"/>
    </location>
</feature>
<dbReference type="eggNOG" id="COG2020">
    <property type="taxonomic scope" value="Bacteria"/>
</dbReference>
<keyword evidence="2 5" id="KW-0812">Transmembrane</keyword>
<protein>
    <recommendedName>
        <fullName evidence="8">Steroid 5-alpha reductase C-terminal domain-containing protein</fullName>
    </recommendedName>
</protein>
<evidence type="ECO:0000313" key="7">
    <source>
        <dbReference type="Proteomes" id="UP000030147"/>
    </source>
</evidence>
<dbReference type="EMBL" id="AVBF01000071">
    <property type="protein sequence ID" value="KGP71302.1"/>
    <property type="molecule type" value="Genomic_DNA"/>
</dbReference>
<dbReference type="GO" id="GO:0016740">
    <property type="term" value="F:transferase activity"/>
    <property type="evidence" value="ECO:0007669"/>
    <property type="project" value="UniProtKB-ARBA"/>
</dbReference>
<evidence type="ECO:0000256" key="3">
    <source>
        <dbReference type="ARBA" id="ARBA00022989"/>
    </source>
</evidence>
<reference evidence="6 7" key="1">
    <citation type="journal article" date="2015" name="Stand. Genomic Sci.">
        <title>High quality draft genome sequence of the moderately halophilic bacterium Pontibacillus yanchengensis Y32(T) and comparison among Pontibacillus genomes.</title>
        <authorList>
            <person name="Huang J."/>
            <person name="Qiao Z.X."/>
            <person name="Tang J.W."/>
            <person name="Wang G."/>
        </authorList>
    </citation>
    <scope>NUCLEOTIDE SEQUENCE [LARGE SCALE GENOMIC DNA]</scope>
    <source>
        <strain evidence="6 7">Y32</strain>
    </source>
</reference>
<dbReference type="PANTHER" id="PTHR12714">
    <property type="entry name" value="PROTEIN-S ISOPRENYLCYSTEINE O-METHYLTRANSFERASE"/>
    <property type="match status" value="1"/>
</dbReference>
<dbReference type="Pfam" id="PF04191">
    <property type="entry name" value="PEMT"/>
    <property type="match status" value="1"/>
</dbReference>
<gene>
    <name evidence="6" type="ORF">N782_20150</name>
</gene>
<evidence type="ECO:0000256" key="4">
    <source>
        <dbReference type="ARBA" id="ARBA00023136"/>
    </source>
</evidence>
<dbReference type="RefSeq" id="WP_036823311.1">
    <property type="nucleotide sequence ID" value="NZ_AVBF01000071.1"/>
</dbReference>
<evidence type="ECO:0000256" key="1">
    <source>
        <dbReference type="ARBA" id="ARBA00004127"/>
    </source>
</evidence>
<dbReference type="InterPro" id="IPR007318">
    <property type="entry name" value="Phopholipid_MeTrfase"/>
</dbReference>
<evidence type="ECO:0008006" key="8">
    <source>
        <dbReference type="Google" id="ProtNLM"/>
    </source>
</evidence>
<dbReference type="AlphaFoldDB" id="A0A0A2T681"/>
<dbReference type="PANTHER" id="PTHR12714:SF9">
    <property type="entry name" value="PROTEIN-S-ISOPRENYLCYSTEINE O-METHYLTRANSFERASE"/>
    <property type="match status" value="1"/>
</dbReference>
<comment type="subcellular location">
    <subcellularLocation>
        <location evidence="1">Endomembrane system</location>
        <topology evidence="1">Multi-pass membrane protein</topology>
    </subcellularLocation>
</comment>
<keyword evidence="3 5" id="KW-1133">Transmembrane helix</keyword>
<name>A0A0A2T681_9BACI</name>
<dbReference type="Gene3D" id="1.20.120.1630">
    <property type="match status" value="1"/>
</dbReference>
<evidence type="ECO:0000256" key="2">
    <source>
        <dbReference type="ARBA" id="ARBA00022692"/>
    </source>
</evidence>
<dbReference type="STRING" id="1385514.N782_20150"/>
<comment type="caution">
    <text evidence="6">The sequence shown here is derived from an EMBL/GenBank/DDBJ whole genome shotgun (WGS) entry which is preliminary data.</text>
</comment>